<reference evidence="4 5" key="1">
    <citation type="submission" date="2016-10" db="EMBL/GenBank/DDBJ databases">
        <title>Comparative genome analysis of multiple Pseudomonas spp. focuses on biocontrol and plant growth promoting traits.</title>
        <authorList>
            <person name="Tao X.-Y."/>
            <person name="Taylor C.G."/>
        </authorList>
    </citation>
    <scope>NUCLEOTIDE SEQUENCE [LARGE SCALE GENOMIC DNA]</scope>
    <source>
        <strain evidence="4 5">29G9</strain>
    </source>
</reference>
<protein>
    <submittedName>
        <fullName evidence="4">ABC transporter</fullName>
    </submittedName>
</protein>
<dbReference type="Proteomes" id="UP000284656">
    <property type="component" value="Unassembled WGS sequence"/>
</dbReference>
<sequence>MRSALRTGMTLMVISLLFLAFNLVWIKKLPDIRWDFSQEKKHTLLPATRHFLTTLEGPLDLYYFNSINDPKKNQLLKRYGQRVEDLLKEFEKAARGLINLHVIDPTPFSEEAYKASLFGLDDTQGFLGLIGTRAGQSTRRIEAFNPDHAPLLEYEISHLILELMQPERPTVGLLSGLASSASMGELLTHMRGQFNLVELSTNIAQVPSSIDTLMVVHPRTLPEHALYAIEQHVLKGAKLMIFIDPVSEMDTNAASPDSRLEGLLAAWGVQMPTDKLLVDDLYATSATLGPASPTVLHPARLELPRQAMSATDISSWKLSSVIVSSSGALFRPLKSRMTFTPLLQSSRQSVLLDAGHFAFATTFDSLTDEAAAPRQAHVIAARLEGPAFSVFPEGLEGQPPGLQKAAQIQVVVVADTDMLADAVIRSAPNSNVQFILNTLDNLAAPPALANIRPRAINSQPLHTLEHLRDTAAQAYRESARELERRLERTEQEWRRLSPQNGGLGAQAVGANAPLQALNKERLRLPMELNALKVNAYAPVRQFEHGLKLLLIATVPLLLCLVAWVLALCLRRRRSLSCAACR</sequence>
<evidence type="ECO:0000259" key="3">
    <source>
        <dbReference type="Pfam" id="PF23357"/>
    </source>
</evidence>
<keyword evidence="1" id="KW-1133">Transmembrane helix</keyword>
<evidence type="ECO:0000259" key="2">
    <source>
        <dbReference type="Pfam" id="PF09822"/>
    </source>
</evidence>
<organism evidence="4 5">
    <name type="scientific">Pseudomonas poae</name>
    <dbReference type="NCBI Taxonomy" id="200451"/>
    <lineage>
        <taxon>Bacteria</taxon>
        <taxon>Pseudomonadati</taxon>
        <taxon>Pseudomonadota</taxon>
        <taxon>Gammaproteobacteria</taxon>
        <taxon>Pseudomonadales</taxon>
        <taxon>Pseudomonadaceae</taxon>
        <taxon>Pseudomonas</taxon>
    </lineage>
</organism>
<dbReference type="RefSeq" id="WP_123715189.1">
    <property type="nucleotide sequence ID" value="NZ_MOAY01000019.1"/>
</dbReference>
<evidence type="ECO:0000313" key="5">
    <source>
        <dbReference type="Proteomes" id="UP000284656"/>
    </source>
</evidence>
<dbReference type="InterPro" id="IPR055396">
    <property type="entry name" value="DUF7088"/>
</dbReference>
<comment type="caution">
    <text evidence="4">The sequence shown here is derived from an EMBL/GenBank/DDBJ whole genome shotgun (WGS) entry which is preliminary data.</text>
</comment>
<accession>A0A423FJY5</accession>
<proteinExistence type="predicted"/>
<evidence type="ECO:0000256" key="1">
    <source>
        <dbReference type="SAM" id="Phobius"/>
    </source>
</evidence>
<evidence type="ECO:0000313" key="4">
    <source>
        <dbReference type="EMBL" id="ROM58271.1"/>
    </source>
</evidence>
<keyword evidence="1" id="KW-0812">Transmembrane</keyword>
<feature type="transmembrane region" description="Helical" evidence="1">
    <location>
        <begin position="548"/>
        <end position="569"/>
    </location>
</feature>
<name>A0A423FJY5_9PSED</name>
<feature type="domain" description="ABC-type uncharacterised transport system" evidence="2">
    <location>
        <begin position="168"/>
        <end position="437"/>
    </location>
</feature>
<keyword evidence="1" id="KW-0472">Membrane</keyword>
<dbReference type="EMBL" id="MOAY01000019">
    <property type="protein sequence ID" value="ROM58271.1"/>
    <property type="molecule type" value="Genomic_DNA"/>
</dbReference>
<dbReference type="InterPro" id="IPR019196">
    <property type="entry name" value="ABC_transp_unknown"/>
</dbReference>
<dbReference type="Pfam" id="PF23357">
    <property type="entry name" value="DUF7088"/>
    <property type="match status" value="1"/>
</dbReference>
<feature type="domain" description="DUF7088" evidence="3">
    <location>
        <begin position="38"/>
        <end position="124"/>
    </location>
</feature>
<gene>
    <name evidence="4" type="ORF">BK648_05855</name>
</gene>
<dbReference type="Pfam" id="PF09822">
    <property type="entry name" value="ABC_transp_aux"/>
    <property type="match status" value="1"/>
</dbReference>
<dbReference type="AlphaFoldDB" id="A0A423FJY5"/>